<dbReference type="Gene3D" id="3.30.1520.10">
    <property type="entry name" value="Phox-like domain"/>
    <property type="match status" value="1"/>
</dbReference>
<dbReference type="GO" id="GO:0005096">
    <property type="term" value="F:GTPase activator activity"/>
    <property type="evidence" value="ECO:0007669"/>
    <property type="project" value="UniProtKB-KW"/>
</dbReference>
<dbReference type="InterPro" id="IPR011993">
    <property type="entry name" value="PH-like_dom_sf"/>
</dbReference>
<feature type="compositionally biased region" description="Basic and acidic residues" evidence="2">
    <location>
        <begin position="936"/>
        <end position="949"/>
    </location>
</feature>
<dbReference type="InterPro" id="IPR001683">
    <property type="entry name" value="PX_dom"/>
</dbReference>
<feature type="compositionally biased region" description="Basic and acidic residues" evidence="2">
    <location>
        <begin position="137"/>
        <end position="157"/>
    </location>
</feature>
<evidence type="ECO:0000256" key="2">
    <source>
        <dbReference type="SAM" id="MobiDB-lite"/>
    </source>
</evidence>
<feature type="compositionally biased region" description="Polar residues" evidence="2">
    <location>
        <begin position="1240"/>
        <end position="1252"/>
    </location>
</feature>
<feature type="region of interest" description="Disordered" evidence="2">
    <location>
        <begin position="933"/>
        <end position="953"/>
    </location>
</feature>
<keyword evidence="1" id="KW-0343">GTPase activation</keyword>
<evidence type="ECO:0000313" key="7">
    <source>
        <dbReference type="Proteomes" id="UP000823405"/>
    </source>
</evidence>
<feature type="region of interest" description="Disordered" evidence="2">
    <location>
        <begin position="78"/>
        <end position="292"/>
    </location>
</feature>
<feature type="domain" description="Rho-GAP" evidence="5">
    <location>
        <begin position="1301"/>
        <end position="1490"/>
    </location>
</feature>
<dbReference type="PROSITE" id="PS50238">
    <property type="entry name" value="RHOGAP"/>
    <property type="match status" value="1"/>
</dbReference>
<evidence type="ECO:0000313" key="6">
    <source>
        <dbReference type="EMBL" id="KAG0322117.1"/>
    </source>
</evidence>
<dbReference type="InterPro" id="IPR001849">
    <property type="entry name" value="PH_domain"/>
</dbReference>
<feature type="region of interest" description="Disordered" evidence="2">
    <location>
        <begin position="1007"/>
        <end position="1028"/>
    </location>
</feature>
<dbReference type="OrthoDB" id="185175at2759"/>
<dbReference type="SUPFAM" id="SSF48350">
    <property type="entry name" value="GTPase activation domain, GAP"/>
    <property type="match status" value="1"/>
</dbReference>
<dbReference type="PROSITE" id="PS50003">
    <property type="entry name" value="PH_DOMAIN"/>
    <property type="match status" value="1"/>
</dbReference>
<dbReference type="Gene3D" id="2.30.29.30">
    <property type="entry name" value="Pleckstrin-homology domain (PH domain)/Phosphotyrosine-binding domain (PTB)"/>
    <property type="match status" value="1"/>
</dbReference>
<reference evidence="6" key="1">
    <citation type="journal article" date="2020" name="Fungal Divers.">
        <title>Resolving the Mortierellaceae phylogeny through synthesis of multi-gene phylogenetics and phylogenomics.</title>
        <authorList>
            <person name="Vandepol N."/>
            <person name="Liber J."/>
            <person name="Desiro A."/>
            <person name="Na H."/>
            <person name="Kennedy M."/>
            <person name="Barry K."/>
            <person name="Grigoriev I.V."/>
            <person name="Miller A.N."/>
            <person name="O'Donnell K."/>
            <person name="Stajich J.E."/>
            <person name="Bonito G."/>
        </authorList>
    </citation>
    <scope>NUCLEOTIDE SEQUENCE</scope>
    <source>
        <strain evidence="6">NVP60</strain>
    </source>
</reference>
<feature type="compositionally biased region" description="Polar residues" evidence="2">
    <location>
        <begin position="698"/>
        <end position="732"/>
    </location>
</feature>
<feature type="domain" description="PH" evidence="3">
    <location>
        <begin position="881"/>
        <end position="1005"/>
    </location>
</feature>
<feature type="compositionally biased region" description="Low complexity" evidence="2">
    <location>
        <begin position="9"/>
        <end position="21"/>
    </location>
</feature>
<feature type="region of interest" description="Disordered" evidence="2">
    <location>
        <begin position="545"/>
        <end position="564"/>
    </location>
</feature>
<dbReference type="EMBL" id="JAAAIN010000040">
    <property type="protein sequence ID" value="KAG0322117.1"/>
    <property type="molecule type" value="Genomic_DNA"/>
</dbReference>
<feature type="region of interest" description="Disordered" evidence="2">
    <location>
        <begin position="307"/>
        <end position="495"/>
    </location>
</feature>
<feature type="compositionally biased region" description="Polar residues" evidence="2">
    <location>
        <begin position="1262"/>
        <end position="1276"/>
    </location>
</feature>
<dbReference type="PROSITE" id="PS50195">
    <property type="entry name" value="PX"/>
    <property type="match status" value="1"/>
</dbReference>
<dbReference type="CDD" id="cd06093">
    <property type="entry name" value="PX_domain"/>
    <property type="match status" value="1"/>
</dbReference>
<feature type="compositionally biased region" description="Low complexity" evidence="2">
    <location>
        <begin position="590"/>
        <end position="604"/>
    </location>
</feature>
<feature type="compositionally biased region" description="Polar residues" evidence="2">
    <location>
        <begin position="1192"/>
        <end position="1201"/>
    </location>
</feature>
<evidence type="ECO:0000256" key="1">
    <source>
        <dbReference type="ARBA" id="ARBA00022468"/>
    </source>
</evidence>
<feature type="region of interest" description="Disordered" evidence="2">
    <location>
        <begin position="1058"/>
        <end position="1102"/>
    </location>
</feature>
<feature type="region of interest" description="Disordered" evidence="2">
    <location>
        <begin position="1114"/>
        <end position="1291"/>
    </location>
</feature>
<accession>A0A9P6UW97</accession>
<dbReference type="GO" id="GO:0007165">
    <property type="term" value="P:signal transduction"/>
    <property type="evidence" value="ECO:0007669"/>
    <property type="project" value="InterPro"/>
</dbReference>
<feature type="compositionally biased region" description="Polar residues" evidence="2">
    <location>
        <begin position="1172"/>
        <end position="1185"/>
    </location>
</feature>
<feature type="compositionally biased region" description="Low complexity" evidence="2">
    <location>
        <begin position="183"/>
        <end position="194"/>
    </location>
</feature>
<protein>
    <recommendedName>
        <fullName evidence="8">RhoGAP-domain-containing protein</fullName>
    </recommendedName>
</protein>
<feature type="compositionally biased region" description="Low complexity" evidence="2">
    <location>
        <begin position="85"/>
        <end position="96"/>
    </location>
</feature>
<feature type="compositionally biased region" description="Polar residues" evidence="2">
    <location>
        <begin position="163"/>
        <end position="173"/>
    </location>
</feature>
<feature type="domain" description="PX" evidence="4">
    <location>
        <begin position="745"/>
        <end position="872"/>
    </location>
</feature>
<dbReference type="Proteomes" id="UP000823405">
    <property type="component" value="Unassembled WGS sequence"/>
</dbReference>
<evidence type="ECO:0000259" key="4">
    <source>
        <dbReference type="PROSITE" id="PS50195"/>
    </source>
</evidence>
<dbReference type="Pfam" id="PF00787">
    <property type="entry name" value="PX"/>
    <property type="match status" value="1"/>
</dbReference>
<feature type="compositionally biased region" description="Low complexity" evidence="2">
    <location>
        <begin position="1129"/>
        <end position="1163"/>
    </location>
</feature>
<feature type="compositionally biased region" description="Basic residues" evidence="2">
    <location>
        <begin position="195"/>
        <end position="207"/>
    </location>
</feature>
<name>A0A9P6UW97_9FUNG</name>
<dbReference type="PANTHER" id="PTHR23176:SF129">
    <property type="entry name" value="RHO GTPASE ACTIVATING PROTEIN AT 16F, ISOFORM E-RELATED"/>
    <property type="match status" value="1"/>
</dbReference>
<gene>
    <name evidence="6" type="ORF">BGZ97_008684</name>
</gene>
<dbReference type="Pfam" id="PF00620">
    <property type="entry name" value="RhoGAP"/>
    <property type="match status" value="1"/>
</dbReference>
<feature type="region of interest" description="Disordered" evidence="2">
    <location>
        <begin position="1"/>
        <end position="23"/>
    </location>
</feature>
<proteinExistence type="predicted"/>
<dbReference type="SMART" id="SM00312">
    <property type="entry name" value="PX"/>
    <property type="match status" value="1"/>
</dbReference>
<organism evidence="6 7">
    <name type="scientific">Linnemannia gamsii</name>
    <dbReference type="NCBI Taxonomy" id="64522"/>
    <lineage>
        <taxon>Eukaryota</taxon>
        <taxon>Fungi</taxon>
        <taxon>Fungi incertae sedis</taxon>
        <taxon>Mucoromycota</taxon>
        <taxon>Mortierellomycotina</taxon>
        <taxon>Mortierellomycetes</taxon>
        <taxon>Mortierellales</taxon>
        <taxon>Mortierellaceae</taxon>
        <taxon>Linnemannia</taxon>
    </lineage>
</organism>
<dbReference type="PANTHER" id="PTHR23176">
    <property type="entry name" value="RHO/RAC/CDC GTPASE-ACTIVATING PROTEIN"/>
    <property type="match status" value="1"/>
</dbReference>
<dbReference type="InterPro" id="IPR008936">
    <property type="entry name" value="Rho_GTPase_activation_prot"/>
</dbReference>
<dbReference type="CDD" id="cd13277">
    <property type="entry name" value="PH_Bem3"/>
    <property type="match status" value="1"/>
</dbReference>
<dbReference type="InterPro" id="IPR036871">
    <property type="entry name" value="PX_dom_sf"/>
</dbReference>
<feature type="compositionally biased region" description="Polar residues" evidence="2">
    <location>
        <begin position="1062"/>
        <end position="1074"/>
    </location>
</feature>
<feature type="compositionally biased region" description="Basic residues" evidence="2">
    <location>
        <begin position="1211"/>
        <end position="1222"/>
    </location>
</feature>
<dbReference type="GO" id="GO:0035091">
    <property type="term" value="F:phosphatidylinositol binding"/>
    <property type="evidence" value="ECO:0007669"/>
    <property type="project" value="InterPro"/>
</dbReference>
<dbReference type="Pfam" id="PF00169">
    <property type="entry name" value="PH"/>
    <property type="match status" value="1"/>
</dbReference>
<evidence type="ECO:0000259" key="3">
    <source>
        <dbReference type="PROSITE" id="PS50003"/>
    </source>
</evidence>
<keyword evidence="7" id="KW-1185">Reference proteome</keyword>
<dbReference type="SMART" id="SM00233">
    <property type="entry name" value="PH"/>
    <property type="match status" value="1"/>
</dbReference>
<comment type="caution">
    <text evidence="6">The sequence shown here is derived from an EMBL/GenBank/DDBJ whole genome shotgun (WGS) entry which is preliminary data.</text>
</comment>
<evidence type="ECO:0008006" key="8">
    <source>
        <dbReference type="Google" id="ProtNLM"/>
    </source>
</evidence>
<dbReference type="SUPFAM" id="SSF50729">
    <property type="entry name" value="PH domain-like"/>
    <property type="match status" value="1"/>
</dbReference>
<dbReference type="SMART" id="SM00324">
    <property type="entry name" value="RhoGAP"/>
    <property type="match status" value="1"/>
</dbReference>
<evidence type="ECO:0000259" key="5">
    <source>
        <dbReference type="PROSITE" id="PS50238"/>
    </source>
</evidence>
<sequence length="1514" mass="168699">MPQNIRSDQGMPQNQQQQQGQALDMNNDATIQQILAERNSLRLQNDQLWKIIEKQRVIIQNLQRDVAKVSAERDSLRQSASAVINNNNSTPPSSSSEHTHEPNGYLLPNGQAQQYQQHQHHNHSHNQQQQQQYPSKRSMERKAHDNDTNGNTERELELASGFNGDTSFTSTTSSHEHRHHHNQQQQQQQQQHQQQHQHQHQHQQHRHPQLDQQSPRQHGHSHKPHVNNNNNNNNGGLPLTPSSTYESDFEGAKNELDQDELPVQSNGYDQSNNHAYDNTRTPPEEDRSQDSYDPEVQIVSTATRMQYQHALSPSSHHERDPRSLPNRSEPSHPLDGPGRNISGSIAIPPHLMPHLPPRSPRRERRDDAGSPNVSDNEDEYQQAQAGSRRRGPAGGPLMSPTRLRGDGSEQPSPLSPAYPPHHDLEASEGGYNSAQRARQANPYDSPLNPPDQLYQPTSTYIPAAPSSPGHMNQTFQQGPIHPMRKNVSGQIPNLPNNLNAQVMAAQELDPSSPTSGLNGNSLPTSPIAAIIDQDAEKYRVYMSKLTNPNRRGPPGANGVSGDNQDHAMALGQAVAMENIQAQIEIQNQLRSQSQIQSQHQSQSQGAPRFHSQDQLQGPLDTLVPPEHGGYAHHEEPIGGSNVPRERRRQSSLPVLEGYPKIAARSTSHQHEDDDGSKEYAVPLPPKRYDSQPMLDNATARSASPTPSGNSSVNNTLNNILPSGSSRNGPTVHQQNFHMFGDNLEFVSVMVVGSNIRTNDKGKELLTFLVSVGHEIQTKDGTYPHKENDEVWRVEKQYTEFVNLDSKLRVTQSRNIINNLPKLPDKSLFSNHAPSKVDARKVALEQYLQQLTSLRIKDTRDMCEFLSTNVVERGGRKETNESGWKEGYLTKRGKNFGGWKTRFFVLRGPILEYFDTKDGHHLGSITLTYAQIGRQQSPDKQESGEAKEGPVDPNSYRHAFLILEPKKGQSVADAKRNPSSVTRHVLCAETDEERDEWVDALLLYVGKESNDGSETPPTSEKERSGRRMPEIQKVAATPIKDLASVKGNEKLLLNQEAYERQQRSIPPTGANQQSHLRGGNMPLSPTTPGMCIDDRHSAERQSADGQYASNNRQNYNQYTEQGGPQPPWNSQPQSQQQQQYQNQQQYQQQQQYQNQQQQQQQQQQDVQAPGLPRNQSTHSLNQNQEDGQPKASAESQSQTPYLSPQEIAEKKQRSRMTFHWPKKAAKEEPTGQSGPGGSQGNKDASTSGAPQDSSRLRNFLGKGSSSNNANTGGQASVQAGGGRPGDQGSYPSLAPIRQVFGVTLEQAMDQGRVQPGYELPAVVYRCIEYLNAHKAKLEEGIYRLNGSSAVIKSLKERFNHDGDVPLLASEEYYDIHAVAGLLKLFLRELPNSVLTRELHKDFLQVIELPNRQDRVDELTRLVAILPEVNYTLLRALTAHLIEIVDNADVNKMTARNVGIVFSPTLGIPAGVFALLMSSFDQIFHTHDGRIMPLENSDMRSGGGLLADISANSDGL</sequence>
<dbReference type="SUPFAM" id="SSF64268">
    <property type="entry name" value="PX domain"/>
    <property type="match status" value="1"/>
</dbReference>
<feature type="compositionally biased region" description="Basic and acidic residues" evidence="2">
    <location>
        <begin position="1018"/>
        <end position="1028"/>
    </location>
</feature>
<dbReference type="InterPro" id="IPR050729">
    <property type="entry name" value="Rho-GAP"/>
</dbReference>
<feature type="region of interest" description="Disordered" evidence="2">
    <location>
        <begin position="590"/>
        <end position="732"/>
    </location>
</feature>
<feature type="compositionally biased region" description="Polar residues" evidence="2">
    <location>
        <begin position="263"/>
        <end position="281"/>
    </location>
</feature>
<feature type="compositionally biased region" description="Basic and acidic residues" evidence="2">
    <location>
        <begin position="1091"/>
        <end position="1101"/>
    </location>
</feature>
<dbReference type="GO" id="GO:0005737">
    <property type="term" value="C:cytoplasm"/>
    <property type="evidence" value="ECO:0007669"/>
    <property type="project" value="TreeGrafter"/>
</dbReference>
<dbReference type="InterPro" id="IPR000198">
    <property type="entry name" value="RhoGAP_dom"/>
</dbReference>
<dbReference type="Gene3D" id="1.10.555.10">
    <property type="entry name" value="Rho GTPase activation protein"/>
    <property type="match status" value="1"/>
</dbReference>